<sequence length="113" mass="11712">MQLPVATRSAQHRAACPPAPRRRGPPSPARGPRARSRGWGQAARPAATAAAKEQPIFAAASPALRARRRRGWPGRRISPSERAARAAQGGARRPHLLAGRTGAADAASSCSAG</sequence>
<feature type="compositionally biased region" description="Low complexity" evidence="1">
    <location>
        <begin position="103"/>
        <end position="113"/>
    </location>
</feature>
<proteinExistence type="predicted"/>
<gene>
    <name evidence="2" type="ORF">PCOR1329_LOCUS28937</name>
</gene>
<evidence type="ECO:0000256" key="1">
    <source>
        <dbReference type="SAM" id="MobiDB-lite"/>
    </source>
</evidence>
<feature type="region of interest" description="Disordered" evidence="1">
    <location>
        <begin position="1"/>
        <end position="113"/>
    </location>
</feature>
<evidence type="ECO:0000313" key="2">
    <source>
        <dbReference type="EMBL" id="CAK0830235.1"/>
    </source>
</evidence>
<accession>A0ABN9SDX6</accession>
<reference evidence="2" key="1">
    <citation type="submission" date="2023-10" db="EMBL/GenBank/DDBJ databases">
        <authorList>
            <person name="Chen Y."/>
            <person name="Shah S."/>
            <person name="Dougan E. K."/>
            <person name="Thang M."/>
            <person name="Chan C."/>
        </authorList>
    </citation>
    <scope>NUCLEOTIDE SEQUENCE [LARGE SCALE GENOMIC DNA]</scope>
</reference>
<dbReference type="EMBL" id="CAUYUJ010010779">
    <property type="protein sequence ID" value="CAK0830235.1"/>
    <property type="molecule type" value="Genomic_DNA"/>
</dbReference>
<organism evidence="2 3">
    <name type="scientific">Prorocentrum cordatum</name>
    <dbReference type="NCBI Taxonomy" id="2364126"/>
    <lineage>
        <taxon>Eukaryota</taxon>
        <taxon>Sar</taxon>
        <taxon>Alveolata</taxon>
        <taxon>Dinophyceae</taxon>
        <taxon>Prorocentrales</taxon>
        <taxon>Prorocentraceae</taxon>
        <taxon>Prorocentrum</taxon>
    </lineage>
</organism>
<dbReference type="Proteomes" id="UP001189429">
    <property type="component" value="Unassembled WGS sequence"/>
</dbReference>
<comment type="caution">
    <text evidence="2">The sequence shown here is derived from an EMBL/GenBank/DDBJ whole genome shotgun (WGS) entry which is preliminary data.</text>
</comment>
<name>A0ABN9SDX6_9DINO</name>
<evidence type="ECO:0000313" key="3">
    <source>
        <dbReference type="Proteomes" id="UP001189429"/>
    </source>
</evidence>
<protein>
    <submittedName>
        <fullName evidence="2">Uncharacterized protein</fullName>
    </submittedName>
</protein>
<keyword evidence="3" id="KW-1185">Reference proteome</keyword>
<feature type="compositionally biased region" description="Low complexity" evidence="1">
    <location>
        <begin position="42"/>
        <end position="51"/>
    </location>
</feature>